<feature type="region of interest" description="Disordered" evidence="3">
    <location>
        <begin position="260"/>
        <end position="288"/>
    </location>
</feature>
<accession>A0A072NSU5</accession>
<evidence type="ECO:0000313" key="6">
    <source>
        <dbReference type="EMBL" id="KEF40297.1"/>
    </source>
</evidence>
<dbReference type="Pfam" id="PF01551">
    <property type="entry name" value="Peptidase_M23"/>
    <property type="match status" value="1"/>
</dbReference>
<dbReference type="EMBL" id="JJRY01000001">
    <property type="protein sequence ID" value="KEF40297.1"/>
    <property type="molecule type" value="Genomic_DNA"/>
</dbReference>
<evidence type="ECO:0000259" key="5">
    <source>
        <dbReference type="Pfam" id="PF24568"/>
    </source>
</evidence>
<feature type="domain" description="Peptidoglycan hydrolase PcsB coiled-coil" evidence="5">
    <location>
        <begin position="105"/>
        <end position="178"/>
    </location>
</feature>
<evidence type="ECO:0000256" key="2">
    <source>
        <dbReference type="SAM" id="Coils"/>
    </source>
</evidence>
<keyword evidence="1" id="KW-0732">Signal</keyword>
<organism evidence="6 7">
    <name type="scientific">Schinkia azotoformans MEV2011</name>
    <dbReference type="NCBI Taxonomy" id="1348973"/>
    <lineage>
        <taxon>Bacteria</taxon>
        <taxon>Bacillati</taxon>
        <taxon>Bacillota</taxon>
        <taxon>Bacilli</taxon>
        <taxon>Bacillales</taxon>
        <taxon>Bacillaceae</taxon>
        <taxon>Calidifontibacillus/Schinkia group</taxon>
        <taxon>Schinkia</taxon>
    </lineage>
</organism>
<dbReference type="PANTHER" id="PTHR21666">
    <property type="entry name" value="PEPTIDASE-RELATED"/>
    <property type="match status" value="1"/>
</dbReference>
<dbReference type="GO" id="GO:0004222">
    <property type="term" value="F:metalloendopeptidase activity"/>
    <property type="evidence" value="ECO:0007669"/>
    <property type="project" value="TreeGrafter"/>
</dbReference>
<sequence>MRKVFSIVLSVTVALSGYTFYSDHASANQQLKSKINEVHGKRVELHQDSKEKKSEINQIERDQAQVNAEIKRIDLAVAETSEKIRKKEGEIKTSKAEIEKLGAQIKELEIKIKKRDEALKTRVRSVQESGGVVSYLDVLLGAKSFGDFLDRVNAVTVIVQQDKDILQAHVNDQQMLEQLKAEEQAQLAGLEQKRKELKSDQETLLSQKGQKEKLMAELKEKEQQIEDELLDLAEQDEILRKQEASYKKLLAQWQEQQRRIEEAKKRGEKPPISDGSFSRPANGPVTSNYGSRWGKLHAGIDIGKRGSDVPIVAAADGIVFRSYYSSSYGNCVFVSHNINGKMYTTVYAHMESRKVSEGATVSKGDILGYMGNTGRSYGAHLHFEIHEGSWNASKSNSVDPRKYINF</sequence>
<gene>
    <name evidence="6" type="ORF">M670_00323</name>
</gene>
<evidence type="ECO:0000313" key="7">
    <source>
        <dbReference type="Proteomes" id="UP000027936"/>
    </source>
</evidence>
<dbReference type="InterPro" id="IPR057309">
    <property type="entry name" value="PcsB_CC"/>
</dbReference>
<dbReference type="RefSeq" id="WP_035192683.1">
    <property type="nucleotide sequence ID" value="NZ_JJRY01000001.1"/>
</dbReference>
<dbReference type="PATRIC" id="fig|1348973.3.peg.308"/>
<dbReference type="CDD" id="cd12797">
    <property type="entry name" value="M23_peptidase"/>
    <property type="match status" value="1"/>
</dbReference>
<dbReference type="InterPro" id="IPR050570">
    <property type="entry name" value="Cell_wall_metabolism_enzyme"/>
</dbReference>
<reference evidence="6 7" key="1">
    <citation type="submission" date="2014-04" db="EMBL/GenBank/DDBJ databases">
        <title>Draft genome sequence of Bacillus azotoformans MEV2011, a (co-) denitrifying strain unable to grow in the presence of oxygen.</title>
        <authorList>
            <person name="Nielsen M."/>
            <person name="Schreiber L."/>
            <person name="Finster K."/>
            <person name="Schramm A."/>
        </authorList>
    </citation>
    <scope>NUCLEOTIDE SEQUENCE [LARGE SCALE GENOMIC DNA]</scope>
    <source>
        <strain evidence="6 7">MEV2011</strain>
    </source>
</reference>
<dbReference type="SUPFAM" id="SSF51261">
    <property type="entry name" value="Duplicated hybrid motif"/>
    <property type="match status" value="1"/>
</dbReference>
<dbReference type="AlphaFoldDB" id="A0A072NSU5"/>
<dbReference type="Gene3D" id="2.70.70.10">
    <property type="entry name" value="Glucose Permease (Domain IIA)"/>
    <property type="match status" value="1"/>
</dbReference>
<dbReference type="PANTHER" id="PTHR21666:SF270">
    <property type="entry name" value="MUREIN HYDROLASE ACTIVATOR ENVC"/>
    <property type="match status" value="1"/>
</dbReference>
<feature type="coiled-coil region" evidence="2">
    <location>
        <begin position="42"/>
        <end position="118"/>
    </location>
</feature>
<feature type="domain" description="M23ase beta-sheet core" evidence="4">
    <location>
        <begin position="296"/>
        <end position="394"/>
    </location>
</feature>
<name>A0A072NSU5_SCHAZ</name>
<evidence type="ECO:0000256" key="1">
    <source>
        <dbReference type="ARBA" id="ARBA00022729"/>
    </source>
</evidence>
<evidence type="ECO:0000256" key="3">
    <source>
        <dbReference type="SAM" id="MobiDB-lite"/>
    </source>
</evidence>
<dbReference type="OrthoDB" id="9805070at2"/>
<dbReference type="Gene3D" id="6.10.250.3150">
    <property type="match status" value="1"/>
</dbReference>
<comment type="caution">
    <text evidence="6">The sequence shown here is derived from an EMBL/GenBank/DDBJ whole genome shotgun (WGS) entry which is preliminary data.</text>
</comment>
<keyword evidence="2" id="KW-0175">Coiled coil</keyword>
<protein>
    <submittedName>
        <fullName evidence="6">Uncharacterized protein</fullName>
    </submittedName>
</protein>
<feature type="compositionally biased region" description="Basic and acidic residues" evidence="3">
    <location>
        <begin position="260"/>
        <end position="271"/>
    </location>
</feature>
<dbReference type="Proteomes" id="UP000027936">
    <property type="component" value="Unassembled WGS sequence"/>
</dbReference>
<dbReference type="InterPro" id="IPR016047">
    <property type="entry name" value="M23ase_b-sheet_dom"/>
</dbReference>
<dbReference type="Pfam" id="PF24568">
    <property type="entry name" value="CC_PcsB"/>
    <property type="match status" value="1"/>
</dbReference>
<proteinExistence type="predicted"/>
<evidence type="ECO:0000259" key="4">
    <source>
        <dbReference type="Pfam" id="PF01551"/>
    </source>
</evidence>
<dbReference type="InterPro" id="IPR011055">
    <property type="entry name" value="Dup_hybrid_motif"/>
</dbReference>